<evidence type="ECO:0000256" key="1">
    <source>
        <dbReference type="ARBA" id="ARBA00012513"/>
    </source>
</evidence>
<dbReference type="NCBIfam" id="NF033442">
    <property type="entry name" value="BREX_PglW"/>
    <property type="match status" value="1"/>
</dbReference>
<dbReference type="Proteomes" id="UP001500390">
    <property type="component" value="Unassembled WGS sequence"/>
</dbReference>
<gene>
    <name evidence="9" type="primary">pglW</name>
    <name evidence="9" type="ORF">GCM10023153_13250</name>
</gene>
<evidence type="ECO:0000256" key="5">
    <source>
        <dbReference type="ARBA" id="ARBA00022777"/>
    </source>
</evidence>
<feature type="domain" description="Protein kinase" evidence="8">
    <location>
        <begin position="192"/>
        <end position="487"/>
    </location>
</feature>
<evidence type="ECO:0000313" key="9">
    <source>
        <dbReference type="EMBL" id="GAA4393373.1"/>
    </source>
</evidence>
<name>A0ABP8JMZ8_9MICO</name>
<keyword evidence="10" id="KW-1185">Reference proteome</keyword>
<keyword evidence="3" id="KW-0808">Transferase</keyword>
<dbReference type="GO" id="GO:0016301">
    <property type="term" value="F:kinase activity"/>
    <property type="evidence" value="ECO:0007669"/>
    <property type="project" value="UniProtKB-KW"/>
</dbReference>
<dbReference type="InterPro" id="IPR011009">
    <property type="entry name" value="Kinase-like_dom_sf"/>
</dbReference>
<dbReference type="SUPFAM" id="SSF56112">
    <property type="entry name" value="Protein kinase-like (PK-like)"/>
    <property type="match status" value="2"/>
</dbReference>
<dbReference type="EMBL" id="BAABFX010000022">
    <property type="protein sequence ID" value="GAA4393373.1"/>
    <property type="molecule type" value="Genomic_DNA"/>
</dbReference>
<dbReference type="Pfam" id="PF08378">
    <property type="entry name" value="NERD"/>
    <property type="match status" value="1"/>
</dbReference>
<keyword evidence="5 9" id="KW-0418">Kinase</keyword>
<dbReference type="Pfam" id="PF00069">
    <property type="entry name" value="Pkinase"/>
    <property type="match status" value="1"/>
</dbReference>
<evidence type="ECO:0000256" key="4">
    <source>
        <dbReference type="ARBA" id="ARBA00022741"/>
    </source>
</evidence>
<feature type="domain" description="Protein kinase" evidence="8">
    <location>
        <begin position="517"/>
        <end position="772"/>
    </location>
</feature>
<dbReference type="InterPro" id="IPR011528">
    <property type="entry name" value="NERD"/>
</dbReference>
<dbReference type="PANTHER" id="PTHR43289:SF6">
    <property type="entry name" value="SERINE_THREONINE-PROTEIN KINASE NEKL-3"/>
    <property type="match status" value="1"/>
</dbReference>
<reference evidence="10" key="1">
    <citation type="journal article" date="2019" name="Int. J. Syst. Evol. Microbiol.">
        <title>The Global Catalogue of Microorganisms (GCM) 10K type strain sequencing project: providing services to taxonomists for standard genome sequencing and annotation.</title>
        <authorList>
            <consortium name="The Broad Institute Genomics Platform"/>
            <consortium name="The Broad Institute Genome Sequencing Center for Infectious Disease"/>
            <person name="Wu L."/>
            <person name="Ma J."/>
        </authorList>
    </citation>
    <scope>NUCLEOTIDE SEQUENCE [LARGE SCALE GENOMIC DNA]</scope>
    <source>
        <strain evidence="10">JCM 17738</strain>
    </source>
</reference>
<dbReference type="SMART" id="SM00220">
    <property type="entry name" value="S_TKc"/>
    <property type="match status" value="1"/>
</dbReference>
<feature type="region of interest" description="Disordered" evidence="7">
    <location>
        <begin position="1189"/>
        <end position="1221"/>
    </location>
</feature>
<evidence type="ECO:0000256" key="6">
    <source>
        <dbReference type="ARBA" id="ARBA00022840"/>
    </source>
</evidence>
<dbReference type="InterPro" id="IPR049832">
    <property type="entry name" value="BREX_PglW"/>
</dbReference>
<dbReference type="EC" id="2.7.11.1" evidence="1"/>
<dbReference type="PANTHER" id="PTHR43289">
    <property type="entry name" value="MITOGEN-ACTIVATED PROTEIN KINASE KINASE KINASE 20-RELATED"/>
    <property type="match status" value="1"/>
</dbReference>
<evidence type="ECO:0000256" key="3">
    <source>
        <dbReference type="ARBA" id="ARBA00022679"/>
    </source>
</evidence>
<keyword evidence="6" id="KW-0067">ATP-binding</keyword>
<comment type="caution">
    <text evidence="9">The sequence shown here is derived from an EMBL/GenBank/DDBJ whole genome shotgun (WGS) entry which is preliminary data.</text>
</comment>
<protein>
    <recommendedName>
        <fullName evidence="1">non-specific serine/threonine protein kinase</fullName>
        <ecNumber evidence="1">2.7.11.1</ecNumber>
    </recommendedName>
</protein>
<keyword evidence="2" id="KW-0723">Serine/threonine-protein kinase</keyword>
<dbReference type="InterPro" id="IPR000719">
    <property type="entry name" value="Prot_kinase_dom"/>
</dbReference>
<evidence type="ECO:0000259" key="8">
    <source>
        <dbReference type="PROSITE" id="PS50011"/>
    </source>
</evidence>
<evidence type="ECO:0000256" key="2">
    <source>
        <dbReference type="ARBA" id="ARBA00022527"/>
    </source>
</evidence>
<dbReference type="Gene3D" id="1.10.510.10">
    <property type="entry name" value="Transferase(Phosphotransferase) domain 1"/>
    <property type="match status" value="2"/>
</dbReference>
<feature type="compositionally biased region" description="Polar residues" evidence="7">
    <location>
        <begin position="1195"/>
        <end position="1220"/>
    </location>
</feature>
<dbReference type="SUPFAM" id="SSF47789">
    <property type="entry name" value="C-terminal domain of RNA polymerase alpha subunit"/>
    <property type="match status" value="1"/>
</dbReference>
<organism evidence="9 10">
    <name type="scientific">Ornithinibacter aureus</name>
    <dbReference type="NCBI Taxonomy" id="622664"/>
    <lineage>
        <taxon>Bacteria</taxon>
        <taxon>Bacillati</taxon>
        <taxon>Actinomycetota</taxon>
        <taxon>Actinomycetes</taxon>
        <taxon>Micrococcales</taxon>
        <taxon>Intrasporangiaceae</taxon>
        <taxon>Ornithinibacter</taxon>
    </lineage>
</organism>
<sequence>MSPSQFTHETEGLALVRALLPDESPFRAWSNFEFRDSRGKWHEVDLLVLGRGRLHLVELKYYSGTLRGDDHTWLRDGRRAETSPLKLARRKAQYLATKLTDALYDWAKEKQVTFQDARLIVPFVQESVFLHHPGMRCELSASSALGLYGIDGASATSHLPGISDLLLEQPHKSAIGPNQEAILCELMARIGLVQRRERTAGSWTITEQALADGPGWQEWLAHHSVAQREPARIRFQVTPAGAPASEEQRVRRVAEHEFRVMSRLQHDGILRPKDLVQSELGVGLAYDYDESWQRLDLWVAEQTHGMPLATQLSIVRQVGEALQYAHANKVVHRALTPRSVWVRPVPGTRGDVKVRVGGWEGAGILNPADLTRTAVPGVTALHDADGQAGTDPEEGAFGAPEGQWSPTADRARIDVFGLGALAFYVLSATAPASGRGELTQRLHTQDGLDLAVELPQVSTELRDLVLRATRPAPTKRTGDVSTFLALLDAAERAANRPEESSADPLEATPGALLGARFELVRRLGQGSTAVGLLVDDKEVPGAPSRVLKVALHDDAGRRLADEAEVLRALDSPRIARLVEGPITVNGRQALLLESAGEQTLTHELQGRTRLSLDLLERYGTDLLDAVVTLDRAGVDHRDIKPSNLGVREGRGDRTKHLVLFDFSLTRAAASATSAGTPPYLDPFLVGTRNAFDSAAERYAAAVVLFEMATGRAPLYGDDPDAAPATISDGPRVTADLFDPTLAASLVAFFTTALARDTSDRHHTAEAMRQAWREIFAAEATTEPDETADARAAAATLSTPLAESGLTARALSALEPERITTVGELLATDPVRIARLKGVADATRKQINRRIKEWRQRLGDVSAPTLAADRAAAADTLAAAAETLLAPLAGERTRSRAAMVRLVLGIGTDLDAFATQAQLAAHLPDPVNAARAGQVLTELQQAWAADPAALALLTRLVEHMNATLTQAGSVLTPAEATARVAALFTPSAEEAAATGQDLRVAAGLVRLTLERIRELRRADEGAAPPLVIRRRQGRVTLIGRDQSLLDVAEWVATKADELVARAGDPTTAVVPARRAADELSMVFQAVPLPDGPPAPLAEPSRLLELAGAVSPTTATAANGDLHHRDLGVATALRLTFGDVSSLQALSPKEVRDRVRVRFPALAPLPQRPRLDELVREAGLQLQFDDRAQGYRPLTRTGDTTGLASRQPTTHATPLTGAGTSEVTRRVEESLRTRAFLALGVPADRLDKFQRGVTRAHGGQVVDVTSALLDELRAQAARHGVPWEAVRAADAASATSRERLGLGELVNRSWAAVRAVVDEAVDAGGPGPVVLTEAGPLARYGNLALLARWSDLGTHRARAVWLVVPQLAANHGPVIDGQPVPLATPTQFITLDSAWVDALASAAPATVQQ</sequence>
<evidence type="ECO:0000313" key="10">
    <source>
        <dbReference type="Proteomes" id="UP001500390"/>
    </source>
</evidence>
<evidence type="ECO:0000256" key="7">
    <source>
        <dbReference type="SAM" id="MobiDB-lite"/>
    </source>
</evidence>
<keyword evidence="4" id="KW-0547">Nucleotide-binding</keyword>
<proteinExistence type="predicted"/>
<accession>A0ABP8JMZ8</accession>
<dbReference type="PROSITE" id="PS50011">
    <property type="entry name" value="PROTEIN_KINASE_DOM"/>
    <property type="match status" value="2"/>
</dbReference>